<dbReference type="GO" id="GO:0005506">
    <property type="term" value="F:iron ion binding"/>
    <property type="evidence" value="ECO:0007669"/>
    <property type="project" value="InterPro"/>
</dbReference>
<evidence type="ECO:0000313" key="19">
    <source>
        <dbReference type="Proteomes" id="UP000327157"/>
    </source>
</evidence>
<dbReference type="EMBL" id="SMOL01000458">
    <property type="protein sequence ID" value="KAB2613946.1"/>
    <property type="molecule type" value="Genomic_DNA"/>
</dbReference>
<reference evidence="18 19" key="3">
    <citation type="submission" date="2019-11" db="EMBL/GenBank/DDBJ databases">
        <title>A de novo genome assembly of a pear dwarfing rootstock.</title>
        <authorList>
            <person name="Wang F."/>
            <person name="Wang J."/>
            <person name="Li S."/>
            <person name="Zhang Y."/>
            <person name="Fang M."/>
            <person name="Ma L."/>
            <person name="Zhao Y."/>
            <person name="Jiang S."/>
        </authorList>
    </citation>
    <scope>NUCLEOTIDE SEQUENCE [LARGE SCALE GENOMIC DNA]</scope>
    <source>
        <strain evidence="18">S2</strain>
        <tissue evidence="18">Leaf</tissue>
    </source>
</reference>
<dbReference type="PANTHER" id="PTHR10869">
    <property type="entry name" value="PROLYL 4-HYDROXYLASE ALPHA SUBUNIT"/>
    <property type="match status" value="1"/>
</dbReference>
<evidence type="ECO:0000256" key="10">
    <source>
        <dbReference type="ARBA" id="ARBA00022989"/>
    </source>
</evidence>
<evidence type="ECO:0000256" key="11">
    <source>
        <dbReference type="ARBA" id="ARBA00023002"/>
    </source>
</evidence>
<reference evidence="19" key="2">
    <citation type="submission" date="2019-10" db="EMBL/GenBank/DDBJ databases">
        <title>A de novo genome assembly of a pear dwarfing rootstock.</title>
        <authorList>
            <person name="Wang F."/>
            <person name="Wang J."/>
            <person name="Li S."/>
            <person name="Zhang Y."/>
            <person name="Fang M."/>
            <person name="Ma L."/>
            <person name="Zhao Y."/>
            <person name="Jiang S."/>
        </authorList>
    </citation>
    <scope>NUCLEOTIDE SEQUENCE [LARGE SCALE GENOMIC DNA]</scope>
</reference>
<evidence type="ECO:0000256" key="8">
    <source>
        <dbReference type="ARBA" id="ARBA00022964"/>
    </source>
</evidence>
<organism evidence="18 19">
    <name type="scientific">Pyrus ussuriensis x Pyrus communis</name>
    <dbReference type="NCBI Taxonomy" id="2448454"/>
    <lineage>
        <taxon>Eukaryota</taxon>
        <taxon>Viridiplantae</taxon>
        <taxon>Streptophyta</taxon>
        <taxon>Embryophyta</taxon>
        <taxon>Tracheophyta</taxon>
        <taxon>Spermatophyta</taxon>
        <taxon>Magnoliopsida</taxon>
        <taxon>eudicotyledons</taxon>
        <taxon>Gunneridae</taxon>
        <taxon>Pentapetalae</taxon>
        <taxon>rosids</taxon>
        <taxon>fabids</taxon>
        <taxon>Rosales</taxon>
        <taxon>Rosaceae</taxon>
        <taxon>Amygdaloideae</taxon>
        <taxon>Maleae</taxon>
        <taxon>Pyrus</taxon>
    </lineage>
</organism>
<dbReference type="GO" id="GO:0004656">
    <property type="term" value="F:procollagen-proline 4-dioxygenase activity"/>
    <property type="evidence" value="ECO:0007669"/>
    <property type="project" value="UniProtKB-EC"/>
</dbReference>
<dbReference type="CDD" id="cd00167">
    <property type="entry name" value="SANT"/>
    <property type="match status" value="1"/>
</dbReference>
<comment type="caution">
    <text evidence="18">The sequence shown here is derived from an EMBL/GenBank/DDBJ whole genome shotgun (WGS) entry which is preliminary data.</text>
</comment>
<dbReference type="PANTHER" id="PTHR10869:SF238">
    <property type="entry name" value="PROLYL 4-HYDROXYLASE 6-RELATED"/>
    <property type="match status" value="1"/>
</dbReference>
<reference evidence="18 19" key="1">
    <citation type="submission" date="2019-09" db="EMBL/GenBank/DDBJ databases">
        <authorList>
            <person name="Ou C."/>
        </authorList>
    </citation>
    <scope>NUCLEOTIDE SEQUENCE [LARGE SCALE GENOMIC DNA]</scope>
    <source>
        <strain evidence="18">S2</strain>
        <tissue evidence="18">Leaf</tissue>
    </source>
</reference>
<dbReference type="InterPro" id="IPR005123">
    <property type="entry name" value="Oxoglu/Fe-dep_dioxygenase_dom"/>
</dbReference>
<dbReference type="InterPro" id="IPR044862">
    <property type="entry name" value="Pro_4_hyd_alph_FE2OG_OXY"/>
</dbReference>
<dbReference type="InterPro" id="IPR006620">
    <property type="entry name" value="Pro_4_hyd_alph"/>
</dbReference>
<keyword evidence="16" id="KW-0732">Signal</keyword>
<feature type="chain" id="PRO_5024333015" description="procollagen-proline 4-dioxygenase" evidence="16">
    <location>
        <begin position="24"/>
        <end position="577"/>
    </location>
</feature>
<keyword evidence="13" id="KW-0472">Membrane</keyword>
<keyword evidence="12" id="KW-0408">Iron</keyword>
<evidence type="ECO:0000256" key="6">
    <source>
        <dbReference type="ARBA" id="ARBA00022723"/>
    </source>
</evidence>
<comment type="subcellular location">
    <subcellularLocation>
        <location evidence="2">Endoplasmic reticulum membrane</location>
        <topology evidence="2">Single-pass type II membrane protein</topology>
    </subcellularLocation>
</comment>
<evidence type="ECO:0000256" key="13">
    <source>
        <dbReference type="ARBA" id="ARBA00023136"/>
    </source>
</evidence>
<dbReference type="GO" id="GO:0031418">
    <property type="term" value="F:L-ascorbic acid binding"/>
    <property type="evidence" value="ECO:0007669"/>
    <property type="project" value="InterPro"/>
</dbReference>
<protein>
    <recommendedName>
        <fullName evidence="4">procollagen-proline 4-dioxygenase</fullName>
        <ecNumber evidence="4">1.14.11.2</ecNumber>
    </recommendedName>
</protein>
<evidence type="ECO:0000256" key="9">
    <source>
        <dbReference type="ARBA" id="ARBA00022968"/>
    </source>
</evidence>
<dbReference type="OrthoDB" id="420380at2759"/>
<evidence type="ECO:0000256" key="16">
    <source>
        <dbReference type="SAM" id="SignalP"/>
    </source>
</evidence>
<proteinExistence type="inferred from homology"/>
<accession>A0A5N5GEN8</accession>
<dbReference type="SMART" id="SM00702">
    <property type="entry name" value="P4Hc"/>
    <property type="match status" value="1"/>
</dbReference>
<evidence type="ECO:0000256" key="14">
    <source>
        <dbReference type="ARBA" id="ARBA00023180"/>
    </source>
</evidence>
<evidence type="ECO:0000259" key="17">
    <source>
        <dbReference type="PROSITE" id="PS51471"/>
    </source>
</evidence>
<dbReference type="EC" id="1.14.11.2" evidence="4"/>
<keyword evidence="14" id="KW-0325">Glycoprotein</keyword>
<dbReference type="Proteomes" id="UP000327157">
    <property type="component" value="Chromosome 9"/>
</dbReference>
<dbReference type="AlphaFoldDB" id="A0A5N5GEN8"/>
<evidence type="ECO:0000256" key="7">
    <source>
        <dbReference type="ARBA" id="ARBA00022824"/>
    </source>
</evidence>
<gene>
    <name evidence="18" type="ORF">D8674_036262</name>
</gene>
<keyword evidence="8" id="KW-0223">Dioxygenase</keyword>
<dbReference type="InterPro" id="IPR001005">
    <property type="entry name" value="SANT/Myb"/>
</dbReference>
<name>A0A5N5GEN8_9ROSA</name>
<evidence type="ECO:0000256" key="1">
    <source>
        <dbReference type="ARBA" id="ARBA00001961"/>
    </source>
</evidence>
<comment type="similarity">
    <text evidence="3">Belongs to the P4HA family.</text>
</comment>
<dbReference type="PROSITE" id="PS51471">
    <property type="entry name" value="FE2OG_OXY"/>
    <property type="match status" value="1"/>
</dbReference>
<keyword evidence="5" id="KW-0812">Transmembrane</keyword>
<dbReference type="FunFam" id="2.60.120.620:FF:000002">
    <property type="entry name" value="Prolyl 4-hydroxylase 4"/>
    <property type="match status" value="1"/>
</dbReference>
<keyword evidence="6" id="KW-0479">Metal-binding</keyword>
<dbReference type="InterPro" id="IPR045054">
    <property type="entry name" value="P4HA-like"/>
</dbReference>
<evidence type="ECO:0000313" key="18">
    <source>
        <dbReference type="EMBL" id="KAB2613946.1"/>
    </source>
</evidence>
<feature type="domain" description="Fe2OG dioxygenase" evidence="17">
    <location>
        <begin position="139"/>
        <end position="261"/>
    </location>
</feature>
<evidence type="ECO:0000256" key="15">
    <source>
        <dbReference type="ARBA" id="ARBA00049169"/>
    </source>
</evidence>
<dbReference type="Gene3D" id="2.60.120.620">
    <property type="entry name" value="q2cbj1_9rhob like domain"/>
    <property type="match status" value="1"/>
</dbReference>
<evidence type="ECO:0000256" key="3">
    <source>
        <dbReference type="ARBA" id="ARBA00006511"/>
    </source>
</evidence>
<evidence type="ECO:0000256" key="4">
    <source>
        <dbReference type="ARBA" id="ARBA00012269"/>
    </source>
</evidence>
<keyword evidence="11" id="KW-0560">Oxidoreductase</keyword>
<sequence length="577" mass="64207">MDRGYSLALSLCFLCIFPHLAHSRTRVPGSLDEKTEGSVIRLRRGASSATFDPTRVSQLSWRPRAFLYKGFLSEEECDHLIEIAKDKLEKSMVADNESGKSIESEVRTSSGMFLLKAQDEVVANIEARIAAWTFLPVENGESIQILHYEHGQKYEPHFDYFHDKANQQLGGHRIATVLMYLSNVEKGGETVFPNSEGKLSQIKDDDASDCARDGYSVKPYKGDALMFFSLHPNATIDPNSLHGSCPVIEGEKWSATKWIHVRSFEKSLLKSATGKGCSDENDNCPLWAKAVCLQDLKHDNFTPQEEEHIIDLHKAIRSRTDNDVKNYWNTKLKKKRSKMGIDPVTHKPYSQILSDYGNISGLPSTAGNHPFSSFFKQSKSAFAPELNSSCITGTPYTNVIMNPNINGQGSECNSSASTLGFLAHRFQESVQIEQPHILNEVTSSCSSSSSPRATDHQLISQPTYACRESHEAQITPSSSSFNRREYLLYDPFTSADHLKQEQDLHGVMMSSSENPTLGVQGSSDAIEGCDFVGQRSYGLPDHQTSSTSMCSFVETILDQDSEMQAAFPQLLDASFDY</sequence>
<keyword evidence="10" id="KW-1133">Transmembrane helix</keyword>
<evidence type="ECO:0000256" key="12">
    <source>
        <dbReference type="ARBA" id="ARBA00023004"/>
    </source>
</evidence>
<comment type="catalytic activity">
    <reaction evidence="15">
        <text>L-prolyl-[collagen] + 2-oxoglutarate + O2 = trans-4-hydroxy-L-prolyl-[collagen] + succinate + CO2</text>
        <dbReference type="Rhea" id="RHEA:18945"/>
        <dbReference type="Rhea" id="RHEA-COMP:11676"/>
        <dbReference type="Rhea" id="RHEA-COMP:11680"/>
        <dbReference type="ChEBI" id="CHEBI:15379"/>
        <dbReference type="ChEBI" id="CHEBI:16526"/>
        <dbReference type="ChEBI" id="CHEBI:16810"/>
        <dbReference type="ChEBI" id="CHEBI:30031"/>
        <dbReference type="ChEBI" id="CHEBI:50342"/>
        <dbReference type="ChEBI" id="CHEBI:61965"/>
        <dbReference type="EC" id="1.14.11.2"/>
    </reaction>
</comment>
<evidence type="ECO:0000256" key="5">
    <source>
        <dbReference type="ARBA" id="ARBA00022692"/>
    </source>
</evidence>
<keyword evidence="7" id="KW-0256">Endoplasmic reticulum</keyword>
<dbReference type="Pfam" id="PF13640">
    <property type="entry name" value="2OG-FeII_Oxy_3"/>
    <property type="match status" value="1"/>
</dbReference>
<evidence type="ECO:0000256" key="2">
    <source>
        <dbReference type="ARBA" id="ARBA00004648"/>
    </source>
</evidence>
<comment type="cofactor">
    <cofactor evidence="1">
        <name>L-ascorbate</name>
        <dbReference type="ChEBI" id="CHEBI:38290"/>
    </cofactor>
</comment>
<keyword evidence="19" id="KW-1185">Reference proteome</keyword>
<keyword evidence="9" id="KW-0735">Signal-anchor</keyword>
<feature type="signal peptide" evidence="16">
    <location>
        <begin position="1"/>
        <end position="23"/>
    </location>
</feature>
<dbReference type="GO" id="GO:0005789">
    <property type="term" value="C:endoplasmic reticulum membrane"/>
    <property type="evidence" value="ECO:0007669"/>
    <property type="project" value="UniProtKB-SubCell"/>
</dbReference>